<comment type="cofactor">
    <cofactor evidence="3">
        <name>Mg(2+)</name>
        <dbReference type="ChEBI" id="CHEBI:18420"/>
    </cofactor>
</comment>
<keyword evidence="10" id="KW-0547">Nucleotide-binding</keyword>
<dbReference type="OrthoDB" id="615426at2759"/>
<proteinExistence type="inferred from homology"/>
<dbReference type="GO" id="GO:0005740">
    <property type="term" value="C:mitochondrial envelope"/>
    <property type="evidence" value="ECO:0007669"/>
    <property type="project" value="TreeGrafter"/>
</dbReference>
<evidence type="ECO:0000256" key="3">
    <source>
        <dbReference type="ARBA" id="ARBA00001946"/>
    </source>
</evidence>
<dbReference type="AlphaFoldDB" id="A0A1B9IDR4"/>
<dbReference type="InterPro" id="IPR045031">
    <property type="entry name" value="DHP_synth-like"/>
</dbReference>
<dbReference type="InterPro" id="IPR000550">
    <property type="entry name" value="Hppk"/>
</dbReference>
<evidence type="ECO:0000313" key="19">
    <source>
        <dbReference type="Proteomes" id="UP000094020"/>
    </source>
</evidence>
<dbReference type="Pfam" id="PF02152">
    <property type="entry name" value="FolB"/>
    <property type="match status" value="1"/>
</dbReference>
<dbReference type="PROSITE" id="PS50972">
    <property type="entry name" value="PTERIN_BINDING"/>
    <property type="match status" value="1"/>
</dbReference>
<dbReference type="NCBIfam" id="TIGR01496">
    <property type="entry name" value="DHPS"/>
    <property type="match status" value="1"/>
</dbReference>
<dbReference type="GO" id="GO:0004156">
    <property type="term" value="F:dihydropteroate synthase activity"/>
    <property type="evidence" value="ECO:0007669"/>
    <property type="project" value="UniProtKB-EC"/>
</dbReference>
<evidence type="ECO:0000256" key="4">
    <source>
        <dbReference type="ARBA" id="ARBA00004763"/>
    </source>
</evidence>
<comment type="similarity">
    <text evidence="6">In the N-terminal section; belongs to the DHNA family.</text>
</comment>
<dbReference type="PANTHER" id="PTHR20941:SF1">
    <property type="entry name" value="FOLIC ACID SYNTHESIS PROTEIN FOL1"/>
    <property type="match status" value="1"/>
</dbReference>
<dbReference type="CDD" id="cd00739">
    <property type="entry name" value="DHPS"/>
    <property type="match status" value="1"/>
</dbReference>
<name>A0A1B9IDR4_9TREE</name>
<dbReference type="PANTHER" id="PTHR20941">
    <property type="entry name" value="FOLATE SYNTHESIS PROTEINS"/>
    <property type="match status" value="1"/>
</dbReference>
<protein>
    <submittedName>
        <fullName evidence="17">Dihydropteroate synthase</fullName>
    </submittedName>
</protein>
<evidence type="ECO:0000256" key="8">
    <source>
        <dbReference type="ARBA" id="ARBA00022679"/>
    </source>
</evidence>
<dbReference type="GO" id="GO:0004150">
    <property type="term" value="F:dihydroneopterin aldolase activity"/>
    <property type="evidence" value="ECO:0007669"/>
    <property type="project" value="InterPro"/>
</dbReference>
<keyword evidence="14" id="KW-0289">Folate biosynthesis</keyword>
<comment type="catalytic activity">
    <reaction evidence="2">
        <text>6-hydroxymethyl-7,8-dihydropterin + ATP = (7,8-dihydropterin-6-yl)methyl diphosphate + AMP + H(+)</text>
        <dbReference type="Rhea" id="RHEA:11412"/>
        <dbReference type="ChEBI" id="CHEBI:15378"/>
        <dbReference type="ChEBI" id="CHEBI:30616"/>
        <dbReference type="ChEBI" id="CHEBI:44841"/>
        <dbReference type="ChEBI" id="CHEBI:72950"/>
        <dbReference type="ChEBI" id="CHEBI:456215"/>
        <dbReference type="EC" id="2.7.6.3"/>
    </reaction>
</comment>
<dbReference type="Proteomes" id="UP000094020">
    <property type="component" value="Chromosome 1"/>
</dbReference>
<sequence length="747" mass="83524">MSSRDSVNLESLSIHLLNGLGPSAFNLNPPPSCPIILDISIGLIENSIKLTSKEDSMNGLGVNYSLISKEIYKLISSPLKKFKEPFELIKIISKIILNLNLNDLNKIEIKLKLPKALLHCDLIIYQSIFLKQKQENENENIDEQKERKCEINNLKTECIIGLHPHERLEKQRIELDIKIIKINWNEWNHKDFADEVYNFVNQSSYGTIESLIHDLGSHLFKLPILKENNDSEISITIRKPSAIPFAVPSITIQRSKADYPSSSASGSRNIKGKKQVFVAVGSNIGDRVGNINRAIKQLEANGCQLGQTSRLYESEPMYVEDQDRFINGVIELYTTLQPLELLRLLKRTEKSVGRTKTFTNGPRVIDLDLIFYGEEQVMIGERGDEPDEDGVGWLECPHRSLGEREFVLRPLADIAPDLIHPSTRQTINQLLSRLPKTTPPPLQPIIPFSGSSRPLRLPKPAIPYVMAIFNATPDSFSDGDPARTDVDYAIKAVEKLFEGDDEDNLPDILDIGGMSTRPNSEPCSEEEEIKRVIPLIQAIRKSSNGKLKAIPISIDTYRPNVAKLAVEAGASCVNDVKGGSEPGMMEIMAKLNVPVILMHSRGDSKTMNSNELTDYSKYGGVIEGVKKELENIIEIALFKKGLKKWNIILDPGLGFSKKQNDNLKLIKNLSKLINNNSNLNDYPWLIGASRKGFIGKIINQNIALNRSFGDSALNSFAVNTGLVNILRVHQIRETKDTIKMSVAIRDA</sequence>
<dbReference type="STRING" id="1296096.A0A1B9IDR4"/>
<dbReference type="InterPro" id="IPR006390">
    <property type="entry name" value="DHP_synth_dom"/>
</dbReference>
<dbReference type="GO" id="GO:0046654">
    <property type="term" value="P:tetrahydrofolate biosynthetic process"/>
    <property type="evidence" value="ECO:0007669"/>
    <property type="project" value="UniProtKB-UniPathway"/>
</dbReference>
<dbReference type="RefSeq" id="XP_019014783.1">
    <property type="nucleotide sequence ID" value="XM_019152645.1"/>
</dbReference>
<dbReference type="SUPFAM" id="SSF51717">
    <property type="entry name" value="Dihydropteroate synthetase-like"/>
    <property type="match status" value="1"/>
</dbReference>
<keyword evidence="15" id="KW-0511">Multifunctional enzyme</keyword>
<comment type="pathway">
    <text evidence="5">Cofactor biosynthesis; tetrahydrofolate biosynthesis; 2-amino-4-hydroxy-6-hydroxymethyl-7,8-dihydropteridine diphosphate from 7,8-dihydroneopterin triphosphate: step 4/4.</text>
</comment>
<dbReference type="InterPro" id="IPR043133">
    <property type="entry name" value="GTP-CH-I_C/QueF"/>
</dbReference>
<dbReference type="KEGG" id="kpin:30169238"/>
<evidence type="ECO:0000256" key="2">
    <source>
        <dbReference type="ARBA" id="ARBA00000198"/>
    </source>
</evidence>
<accession>A0A1B9IDR4</accession>
<comment type="similarity">
    <text evidence="7">In the C-terminal section; belongs to the DHPS family.</text>
</comment>
<dbReference type="GO" id="GO:0016301">
    <property type="term" value="F:kinase activity"/>
    <property type="evidence" value="ECO:0007669"/>
    <property type="project" value="UniProtKB-KW"/>
</dbReference>
<evidence type="ECO:0000256" key="12">
    <source>
        <dbReference type="ARBA" id="ARBA00022840"/>
    </source>
</evidence>
<dbReference type="GO" id="GO:0046656">
    <property type="term" value="P:folic acid biosynthetic process"/>
    <property type="evidence" value="ECO:0007669"/>
    <property type="project" value="UniProtKB-KW"/>
</dbReference>
<gene>
    <name evidence="17" type="ORF">I206_00869</name>
    <name evidence="18" type="ORF">I206_100460</name>
</gene>
<reference evidence="18" key="2">
    <citation type="submission" date="2013-07" db="EMBL/GenBank/DDBJ databases">
        <authorList>
            <consortium name="The Broad Institute Genome Sequencing Platform"/>
            <person name="Cuomo C."/>
            <person name="Litvintseva A."/>
            <person name="Chen Y."/>
            <person name="Heitman J."/>
            <person name="Sun S."/>
            <person name="Springer D."/>
            <person name="Dromer F."/>
            <person name="Young S.K."/>
            <person name="Zeng Q."/>
            <person name="Gargeya S."/>
            <person name="Fitzgerald M."/>
            <person name="Abouelleil A."/>
            <person name="Alvarado L."/>
            <person name="Berlin A.M."/>
            <person name="Chapman S.B."/>
            <person name="Dewar J."/>
            <person name="Goldberg J."/>
            <person name="Griggs A."/>
            <person name="Gujja S."/>
            <person name="Hansen M."/>
            <person name="Howarth C."/>
            <person name="Imamovic A."/>
            <person name="Larimer J."/>
            <person name="McCowan C."/>
            <person name="Murphy C."/>
            <person name="Pearson M."/>
            <person name="Priest M."/>
            <person name="Roberts A."/>
            <person name="Saif S."/>
            <person name="Shea T."/>
            <person name="Sykes S."/>
            <person name="Wortman J."/>
            <person name="Nusbaum C."/>
            <person name="Birren B."/>
        </authorList>
    </citation>
    <scope>NUCLEOTIDE SEQUENCE</scope>
    <source>
        <strain evidence="18">CBS 10737</strain>
    </source>
</reference>
<dbReference type="UniPathway" id="UPA00077">
    <property type="reaction ID" value="UER00155"/>
</dbReference>
<keyword evidence="8" id="KW-0808">Transferase</keyword>
<keyword evidence="12" id="KW-0067">ATP-binding</keyword>
<feature type="domain" description="Pterin-binding" evidence="16">
    <location>
        <begin position="463"/>
        <end position="739"/>
    </location>
</feature>
<dbReference type="SMART" id="SM00905">
    <property type="entry name" value="FolB"/>
    <property type="match status" value="1"/>
</dbReference>
<evidence type="ECO:0000256" key="7">
    <source>
        <dbReference type="ARBA" id="ARBA00009951"/>
    </source>
</evidence>
<dbReference type="Pfam" id="PF01288">
    <property type="entry name" value="HPPK"/>
    <property type="match status" value="1"/>
</dbReference>
<evidence type="ECO:0000256" key="14">
    <source>
        <dbReference type="ARBA" id="ARBA00022909"/>
    </source>
</evidence>
<evidence type="ECO:0000313" key="18">
    <source>
        <dbReference type="EMBL" id="WWC66557.1"/>
    </source>
</evidence>
<dbReference type="EMBL" id="KI894007">
    <property type="protein sequence ID" value="OCF53564.1"/>
    <property type="molecule type" value="Genomic_DNA"/>
</dbReference>
<dbReference type="GO" id="GO:0005524">
    <property type="term" value="F:ATP binding"/>
    <property type="evidence" value="ECO:0007669"/>
    <property type="project" value="UniProtKB-KW"/>
</dbReference>
<keyword evidence="13" id="KW-0460">Magnesium</keyword>
<dbReference type="SUPFAM" id="SSF55620">
    <property type="entry name" value="Tetrahydrobiopterin biosynthesis enzymes-like"/>
    <property type="match status" value="1"/>
</dbReference>
<evidence type="ECO:0000259" key="16">
    <source>
        <dbReference type="PROSITE" id="PS50972"/>
    </source>
</evidence>
<dbReference type="InterPro" id="IPR011005">
    <property type="entry name" value="Dihydropteroate_synth-like_sf"/>
</dbReference>
<dbReference type="Gene3D" id="3.30.70.560">
    <property type="entry name" value="7,8-Dihydro-6-hydroxymethylpterin-pyrophosphokinase HPPK"/>
    <property type="match status" value="1"/>
</dbReference>
<evidence type="ECO:0000256" key="9">
    <source>
        <dbReference type="ARBA" id="ARBA00022723"/>
    </source>
</evidence>
<comment type="pathway">
    <text evidence="4">Cofactor biosynthesis; tetrahydrofolate biosynthesis; 7,8-dihydrofolate from 2-amino-4-hydroxy-6-hydroxymethyl-7,8-dihydropteridine diphosphate and 4-aminobenzoate: step 1/2.</text>
</comment>
<keyword evidence="9" id="KW-0479">Metal-binding</keyword>
<dbReference type="Gene3D" id="3.20.20.20">
    <property type="entry name" value="Dihydropteroate synthase-like"/>
    <property type="match status" value="1"/>
</dbReference>
<evidence type="ECO:0000256" key="11">
    <source>
        <dbReference type="ARBA" id="ARBA00022777"/>
    </source>
</evidence>
<evidence type="ECO:0000313" key="17">
    <source>
        <dbReference type="EMBL" id="OCF53564.1"/>
    </source>
</evidence>
<evidence type="ECO:0000256" key="1">
    <source>
        <dbReference type="ARBA" id="ARBA00000012"/>
    </source>
</evidence>
<organism evidence="17">
    <name type="scientific">Kwoniella pini CBS 10737</name>
    <dbReference type="NCBI Taxonomy" id="1296096"/>
    <lineage>
        <taxon>Eukaryota</taxon>
        <taxon>Fungi</taxon>
        <taxon>Dikarya</taxon>
        <taxon>Basidiomycota</taxon>
        <taxon>Agaricomycotina</taxon>
        <taxon>Tremellomycetes</taxon>
        <taxon>Tremellales</taxon>
        <taxon>Cryptococcaceae</taxon>
        <taxon>Kwoniella</taxon>
    </lineage>
</organism>
<dbReference type="CDD" id="cd00483">
    <property type="entry name" value="HPPK"/>
    <property type="match status" value="1"/>
</dbReference>
<reference evidence="18" key="4">
    <citation type="submission" date="2024-02" db="EMBL/GenBank/DDBJ databases">
        <title>Comparative genomics of Cryptococcus and Kwoniella reveals pathogenesis evolution and contrasting modes of karyotype evolution via chromosome fusion or intercentromeric recombination.</title>
        <authorList>
            <person name="Coelho M.A."/>
            <person name="David-Palma M."/>
            <person name="Shea T."/>
            <person name="Bowers K."/>
            <person name="McGinley-Smith S."/>
            <person name="Mohammad A.W."/>
            <person name="Gnirke A."/>
            <person name="Yurkov A.M."/>
            <person name="Nowrousian M."/>
            <person name="Sun S."/>
            <person name="Cuomo C.A."/>
            <person name="Heitman J."/>
        </authorList>
    </citation>
    <scope>NUCLEOTIDE SEQUENCE</scope>
    <source>
        <strain evidence="18">CBS 10737</strain>
    </source>
</reference>
<evidence type="ECO:0000256" key="13">
    <source>
        <dbReference type="ARBA" id="ARBA00022842"/>
    </source>
</evidence>
<evidence type="ECO:0000256" key="15">
    <source>
        <dbReference type="ARBA" id="ARBA00023268"/>
    </source>
</evidence>
<reference evidence="17" key="1">
    <citation type="submission" date="2013-07" db="EMBL/GenBank/DDBJ databases">
        <title>The Genome Sequence of Cryptococcus pinus CBS10737.</title>
        <authorList>
            <consortium name="The Broad Institute Genome Sequencing Platform"/>
            <person name="Cuomo C."/>
            <person name="Litvintseva A."/>
            <person name="Chen Y."/>
            <person name="Heitman J."/>
            <person name="Sun S."/>
            <person name="Springer D."/>
            <person name="Dromer F."/>
            <person name="Young S.K."/>
            <person name="Zeng Q."/>
            <person name="Gargeya S."/>
            <person name="Fitzgerald M."/>
            <person name="Abouelleil A."/>
            <person name="Alvarado L."/>
            <person name="Berlin A.M."/>
            <person name="Chapman S.B."/>
            <person name="Dewar J."/>
            <person name="Goldberg J."/>
            <person name="Griggs A."/>
            <person name="Gujja S."/>
            <person name="Hansen M."/>
            <person name="Howarth C."/>
            <person name="Imamovic A."/>
            <person name="Larimer J."/>
            <person name="McCowan C."/>
            <person name="Murphy C."/>
            <person name="Pearson M."/>
            <person name="Priest M."/>
            <person name="Roberts A."/>
            <person name="Saif S."/>
            <person name="Shea T."/>
            <person name="Sykes S."/>
            <person name="Wortman J."/>
            <person name="Nusbaum C."/>
            <person name="Birren B."/>
        </authorList>
    </citation>
    <scope>NUCLEOTIDE SEQUENCE [LARGE SCALE GENOMIC DNA]</scope>
    <source>
        <strain evidence="17">CBS 10737</strain>
    </source>
</reference>
<dbReference type="SUPFAM" id="SSF55083">
    <property type="entry name" value="6-hydroxymethyl-7,8-dihydropterin pyrophosphokinase, HPPK"/>
    <property type="match status" value="1"/>
</dbReference>
<evidence type="ECO:0000256" key="5">
    <source>
        <dbReference type="ARBA" id="ARBA00005051"/>
    </source>
</evidence>
<dbReference type="GO" id="GO:0046872">
    <property type="term" value="F:metal ion binding"/>
    <property type="evidence" value="ECO:0007669"/>
    <property type="project" value="UniProtKB-KW"/>
</dbReference>
<comment type="catalytic activity">
    <reaction evidence="1">
        <text>(7,8-dihydropterin-6-yl)methyl diphosphate + 4-aminobenzoate = 7,8-dihydropteroate + diphosphate</text>
        <dbReference type="Rhea" id="RHEA:19949"/>
        <dbReference type="ChEBI" id="CHEBI:17836"/>
        <dbReference type="ChEBI" id="CHEBI:17839"/>
        <dbReference type="ChEBI" id="CHEBI:33019"/>
        <dbReference type="ChEBI" id="CHEBI:72950"/>
        <dbReference type="EC" id="2.5.1.15"/>
    </reaction>
</comment>
<evidence type="ECO:0000256" key="6">
    <source>
        <dbReference type="ARBA" id="ARBA00009640"/>
    </source>
</evidence>
<dbReference type="NCBIfam" id="TIGR01498">
    <property type="entry name" value="folK"/>
    <property type="match status" value="1"/>
</dbReference>
<dbReference type="EMBL" id="CP144519">
    <property type="protein sequence ID" value="WWC66557.1"/>
    <property type="molecule type" value="Genomic_DNA"/>
</dbReference>
<dbReference type="InterPro" id="IPR035907">
    <property type="entry name" value="Hppk_sf"/>
</dbReference>
<keyword evidence="11" id="KW-0418">Kinase</keyword>
<evidence type="ECO:0000256" key="10">
    <source>
        <dbReference type="ARBA" id="ARBA00022741"/>
    </source>
</evidence>
<dbReference type="GeneID" id="30169238"/>
<dbReference type="Gene3D" id="3.30.1130.10">
    <property type="match status" value="1"/>
</dbReference>
<dbReference type="Pfam" id="PF00809">
    <property type="entry name" value="Pterin_bind"/>
    <property type="match status" value="1"/>
</dbReference>
<keyword evidence="19" id="KW-1185">Reference proteome</keyword>
<dbReference type="GO" id="GO:0003848">
    <property type="term" value="F:2-amino-4-hydroxy-6-hydroxymethyldihydropteridine diphosphokinase activity"/>
    <property type="evidence" value="ECO:0007669"/>
    <property type="project" value="UniProtKB-EC"/>
</dbReference>
<reference evidence="17" key="3">
    <citation type="submission" date="2016-07" db="EMBL/GenBank/DDBJ databases">
        <title>Evolution of pathogenesis and genome organization in the Tremellales.</title>
        <authorList>
            <person name="Cuomo C."/>
            <person name="Litvintseva A."/>
            <person name="Heitman J."/>
            <person name="Chen Y."/>
            <person name="Sun S."/>
            <person name="Springer D."/>
            <person name="Dromer F."/>
            <person name="Young S."/>
            <person name="Zeng Q."/>
            <person name="Chapman S."/>
            <person name="Gujja S."/>
            <person name="Saif S."/>
            <person name="Birren B."/>
        </authorList>
    </citation>
    <scope>NUCLEOTIDE SEQUENCE</scope>
    <source>
        <strain evidence="17">CBS 10737</strain>
    </source>
</reference>
<dbReference type="InterPro" id="IPR006157">
    <property type="entry name" value="FolB_dom"/>
</dbReference>
<dbReference type="InterPro" id="IPR000489">
    <property type="entry name" value="Pterin-binding_dom"/>
</dbReference>